<dbReference type="KEGG" id="asc:ASAC_0169"/>
<evidence type="ECO:0000256" key="2">
    <source>
        <dbReference type="ARBA" id="ARBA00007411"/>
    </source>
</evidence>
<dbReference type="NCBIfam" id="NF001670">
    <property type="entry name" value="PRK00435.1"/>
    <property type="match status" value="1"/>
</dbReference>
<keyword evidence="4 6" id="KW-0251">Elongation factor</keyword>
<dbReference type="Proteomes" id="UP000000346">
    <property type="component" value="Chromosome"/>
</dbReference>
<dbReference type="PANTHER" id="PTHR39647:SF1">
    <property type="entry name" value="ELONGATION FACTOR 1-BETA"/>
    <property type="match status" value="1"/>
</dbReference>
<name>D9PZT9_ACIS3</name>
<comment type="function">
    <text evidence="1 6">Promotes the exchange of GDP for GTP in EF-1-alpha/GDP, thus allowing the regeneration of EF-1-alpha/GTP that could then be used to form the ternary complex EF-1-alpha/GTP/AAtRNA.</text>
</comment>
<sequence length="88" mass="9396">MAVLVTVTPSSVDVNLGDLLNRIKGSLPQGYEVLNSGEEPIAFGLKALKLVIAMPEDVEGGTETLEDVLRSVPDVEDVQVEAVTRMSE</sequence>
<evidence type="ECO:0000313" key="9">
    <source>
        <dbReference type="Proteomes" id="UP000000346"/>
    </source>
</evidence>
<dbReference type="InParanoid" id="D9PZT9"/>
<keyword evidence="9" id="KW-1185">Reference proteome</keyword>
<dbReference type="PANTHER" id="PTHR39647">
    <property type="entry name" value="ELONGATION FACTOR 1-BETA"/>
    <property type="match status" value="1"/>
</dbReference>
<dbReference type="GO" id="GO:0003746">
    <property type="term" value="F:translation elongation factor activity"/>
    <property type="evidence" value="ECO:0007669"/>
    <property type="project" value="UniProtKB-UniRule"/>
</dbReference>
<dbReference type="InterPro" id="IPR014717">
    <property type="entry name" value="Transl_elong_EF1B/ribsomal_bS6"/>
</dbReference>
<evidence type="ECO:0000256" key="5">
    <source>
        <dbReference type="ARBA" id="ARBA00022917"/>
    </source>
</evidence>
<dbReference type="InterPro" id="IPR036219">
    <property type="entry name" value="eEF-1beta-like_sf"/>
</dbReference>
<dbReference type="STRING" id="666510.ASAC_0169"/>
<feature type="domain" description="Translation elongation factor EF1B beta/delta subunit guanine nucleotide exchange" evidence="7">
    <location>
        <begin position="2"/>
        <end position="86"/>
    </location>
</feature>
<evidence type="ECO:0000256" key="3">
    <source>
        <dbReference type="ARBA" id="ARBA00017600"/>
    </source>
</evidence>
<organism evidence="8 9">
    <name type="scientific">Acidilobus saccharovorans (strain DSM 16705 / JCM 18335 / VKM B-2471 / 345-15)</name>
    <dbReference type="NCBI Taxonomy" id="666510"/>
    <lineage>
        <taxon>Archaea</taxon>
        <taxon>Thermoproteota</taxon>
        <taxon>Thermoprotei</taxon>
        <taxon>Acidilobales</taxon>
        <taxon>Acidilobaceae</taxon>
        <taxon>Acidilobus</taxon>
    </lineage>
</organism>
<dbReference type="AlphaFoldDB" id="D9PZT9"/>
<dbReference type="NCBIfam" id="TIGR00489">
    <property type="entry name" value="aEF-1_beta"/>
    <property type="match status" value="1"/>
</dbReference>
<evidence type="ECO:0000259" key="7">
    <source>
        <dbReference type="SMART" id="SM00888"/>
    </source>
</evidence>
<dbReference type="HOGENOM" id="CLU_165896_1_0_2"/>
<proteinExistence type="inferred from homology"/>
<evidence type="ECO:0000256" key="6">
    <source>
        <dbReference type="HAMAP-Rule" id="MF_00043"/>
    </source>
</evidence>
<dbReference type="SMART" id="SM00888">
    <property type="entry name" value="EF1_GNE"/>
    <property type="match status" value="1"/>
</dbReference>
<keyword evidence="5 6" id="KW-0648">Protein biosynthesis</keyword>
<dbReference type="HAMAP" id="MF_00043">
    <property type="entry name" value="EF1_beta"/>
    <property type="match status" value="1"/>
</dbReference>
<dbReference type="EMBL" id="CP001742">
    <property type="protein sequence ID" value="ADL18577.1"/>
    <property type="molecule type" value="Genomic_DNA"/>
</dbReference>
<dbReference type="CDD" id="cd00292">
    <property type="entry name" value="EF1B"/>
    <property type="match status" value="1"/>
</dbReference>
<dbReference type="Pfam" id="PF00736">
    <property type="entry name" value="EF1_GNE"/>
    <property type="match status" value="1"/>
</dbReference>
<dbReference type="InterPro" id="IPR014038">
    <property type="entry name" value="EF1B_bsu/dsu_GNE"/>
</dbReference>
<reference evidence="8 9" key="1">
    <citation type="journal article" date="2010" name="Appl. Environ. Microbiol.">
        <title>The genome sequence of the crenarchaeon Acidilobus saccharovorans supports a new order, Acidilobales, and suggests an important ecological role in terrestrial acidic hot springs.</title>
        <authorList>
            <person name="Mardanov A.V."/>
            <person name="Svetlitchnyi V.A."/>
            <person name="Beletsky A.V."/>
            <person name="Prokofeva M.I."/>
            <person name="Bonch-Osmolovskaya E.A."/>
            <person name="Ravin N.V."/>
            <person name="Skryabin K.G."/>
        </authorList>
    </citation>
    <scope>NUCLEOTIDE SEQUENCE [LARGE SCALE GENOMIC DNA]</scope>
    <source>
        <strain evidence="9">DSM 16705 / JCM 18335 / VKM B-2471 / 345-15</strain>
    </source>
</reference>
<evidence type="ECO:0000256" key="1">
    <source>
        <dbReference type="ARBA" id="ARBA00003815"/>
    </source>
</evidence>
<gene>
    <name evidence="6" type="primary">ef1b</name>
    <name evidence="8" type="ordered locus">ASAC_0169</name>
</gene>
<protein>
    <recommendedName>
        <fullName evidence="3 6">Elongation factor 1-beta</fullName>
        <shortName evidence="6">EF-1-beta</shortName>
    </recommendedName>
    <alternativeName>
        <fullName evidence="6">aEF-1beta</fullName>
    </alternativeName>
</protein>
<evidence type="ECO:0000313" key="8">
    <source>
        <dbReference type="EMBL" id="ADL18577.1"/>
    </source>
</evidence>
<dbReference type="Gene3D" id="3.30.70.60">
    <property type="match status" value="1"/>
</dbReference>
<dbReference type="PIRSF" id="PIRSF006521">
    <property type="entry name" value="Transl_elong_EF1B_B_arc"/>
    <property type="match status" value="1"/>
</dbReference>
<comment type="similarity">
    <text evidence="2 6">Belongs to the EF-1-beta/EF-1-delta family.</text>
</comment>
<dbReference type="InterPro" id="IPR004542">
    <property type="entry name" value="Transl_elong_EF1B_B_arc"/>
</dbReference>
<dbReference type="eggNOG" id="arCOG01988">
    <property type="taxonomic scope" value="Archaea"/>
</dbReference>
<evidence type="ECO:0000256" key="4">
    <source>
        <dbReference type="ARBA" id="ARBA00022768"/>
    </source>
</evidence>
<accession>D9PZT9</accession>
<dbReference type="SUPFAM" id="SSF54984">
    <property type="entry name" value="eEF-1beta-like"/>
    <property type="match status" value="1"/>
</dbReference>